<dbReference type="RefSeq" id="XP_040741144.1">
    <property type="nucleotide sequence ID" value="XM_040891463.1"/>
</dbReference>
<feature type="active site" description="Glycyl thioester intermediate" evidence="3">
    <location>
        <position position="89"/>
    </location>
</feature>
<dbReference type="AlphaFoldDB" id="A0A1Y1W164"/>
<dbReference type="Pfam" id="PF00179">
    <property type="entry name" value="UQ_con"/>
    <property type="match status" value="1"/>
</dbReference>
<keyword evidence="1" id="KW-0808">Transferase</keyword>
<name>A0A1Y1W164_9FUNG</name>
<dbReference type="PROSITE" id="PS00183">
    <property type="entry name" value="UBC_1"/>
    <property type="match status" value="1"/>
</dbReference>
<proteinExistence type="inferred from homology"/>
<evidence type="ECO:0000313" key="7">
    <source>
        <dbReference type="Proteomes" id="UP000193922"/>
    </source>
</evidence>
<evidence type="ECO:0000313" key="6">
    <source>
        <dbReference type="EMBL" id="ORX67222.1"/>
    </source>
</evidence>
<reference evidence="6 7" key="1">
    <citation type="submission" date="2016-07" db="EMBL/GenBank/DDBJ databases">
        <title>Pervasive Adenine N6-methylation of Active Genes in Fungi.</title>
        <authorList>
            <consortium name="DOE Joint Genome Institute"/>
            <person name="Mondo S.J."/>
            <person name="Dannebaum R.O."/>
            <person name="Kuo R.C."/>
            <person name="Labutti K."/>
            <person name="Haridas S."/>
            <person name="Kuo A."/>
            <person name="Salamov A."/>
            <person name="Ahrendt S.R."/>
            <person name="Lipzen A."/>
            <person name="Sullivan W."/>
            <person name="Andreopoulos W.B."/>
            <person name="Clum A."/>
            <person name="Lindquist E."/>
            <person name="Daum C."/>
            <person name="Ramamoorthy G.K."/>
            <person name="Gryganskyi A."/>
            <person name="Culley D."/>
            <person name="Magnuson J.K."/>
            <person name="James T.Y."/>
            <person name="O'Malley M.A."/>
            <person name="Stajich J.E."/>
            <person name="Spatafora J.W."/>
            <person name="Visel A."/>
            <person name="Grigoriev I.V."/>
        </authorList>
    </citation>
    <scope>NUCLEOTIDE SEQUENCE [LARGE SCALE GENOMIC DNA]</scope>
    <source>
        <strain evidence="6 7">ATCC 12442</strain>
    </source>
</reference>
<dbReference type="Gene3D" id="3.10.110.10">
    <property type="entry name" value="Ubiquitin Conjugating Enzyme"/>
    <property type="match status" value="1"/>
</dbReference>
<dbReference type="OrthoDB" id="406833at2759"/>
<keyword evidence="7" id="KW-1185">Reference proteome</keyword>
<dbReference type="InterPro" id="IPR050113">
    <property type="entry name" value="Ub_conjugating_enzyme"/>
</dbReference>
<keyword evidence="2 4" id="KW-0833">Ubl conjugation pathway</keyword>
<dbReference type="GO" id="GO:0005524">
    <property type="term" value="F:ATP binding"/>
    <property type="evidence" value="ECO:0007669"/>
    <property type="project" value="UniProtKB-UniRule"/>
</dbReference>
<dbReference type="PANTHER" id="PTHR24067">
    <property type="entry name" value="UBIQUITIN-CONJUGATING ENZYME E2"/>
    <property type="match status" value="1"/>
</dbReference>
<dbReference type="CDD" id="cd23808">
    <property type="entry name" value="UBCc_UBE2W"/>
    <property type="match status" value="1"/>
</dbReference>
<protein>
    <submittedName>
        <fullName evidence="6">Ubiquitin-conjugating enzyme</fullName>
    </submittedName>
</protein>
<keyword evidence="4" id="KW-0547">Nucleotide-binding</keyword>
<evidence type="ECO:0000256" key="3">
    <source>
        <dbReference type="PROSITE-ProRule" id="PRU10133"/>
    </source>
</evidence>
<dbReference type="GeneID" id="63808111"/>
<dbReference type="GO" id="GO:0016740">
    <property type="term" value="F:transferase activity"/>
    <property type="evidence" value="ECO:0007669"/>
    <property type="project" value="UniProtKB-KW"/>
</dbReference>
<feature type="domain" description="UBC core" evidence="5">
    <location>
        <begin position="5"/>
        <end position="149"/>
    </location>
</feature>
<evidence type="ECO:0000256" key="4">
    <source>
        <dbReference type="RuleBase" id="RU362109"/>
    </source>
</evidence>
<evidence type="ECO:0000259" key="5">
    <source>
        <dbReference type="PROSITE" id="PS50127"/>
    </source>
</evidence>
<gene>
    <name evidence="6" type="ORF">DL89DRAFT_324576</name>
</gene>
<accession>A0A1Y1W164</accession>
<dbReference type="PROSITE" id="PS50127">
    <property type="entry name" value="UBC_2"/>
    <property type="match status" value="1"/>
</dbReference>
<dbReference type="SUPFAM" id="SSF54495">
    <property type="entry name" value="UBC-like"/>
    <property type="match status" value="1"/>
</dbReference>
<sequence length="149" mass="17004">MSSKMQTKRLLRELTQLKKTPCPNISLQSTDSLETWFVDIKGVDNTLYANENFTLQFKFTREYPIEAPEVTFIGNVPLHPHVYSNGHICLSILYQYWTPVLTVDGICLSILSMLSSCEKKELPRKNDVYIKKAGPSPKDTAWIFDDGTV</sequence>
<dbReference type="SMART" id="SM00212">
    <property type="entry name" value="UBCc"/>
    <property type="match status" value="1"/>
</dbReference>
<dbReference type="InterPro" id="IPR000608">
    <property type="entry name" value="UBC"/>
</dbReference>
<evidence type="ECO:0000256" key="1">
    <source>
        <dbReference type="ARBA" id="ARBA00022679"/>
    </source>
</evidence>
<dbReference type="STRING" id="61395.A0A1Y1W164"/>
<comment type="caution">
    <text evidence="6">The sequence shown here is derived from an EMBL/GenBank/DDBJ whole genome shotgun (WGS) entry which is preliminary data.</text>
</comment>
<keyword evidence="4" id="KW-0067">ATP-binding</keyword>
<comment type="similarity">
    <text evidence="4">Belongs to the ubiquitin-conjugating enzyme family.</text>
</comment>
<dbReference type="FunFam" id="3.10.110.10:FF:000072">
    <property type="entry name" value="Ubiquitin-conjugating enzyme E2 W"/>
    <property type="match status" value="1"/>
</dbReference>
<dbReference type="Proteomes" id="UP000193922">
    <property type="component" value="Unassembled WGS sequence"/>
</dbReference>
<dbReference type="InterPro" id="IPR016135">
    <property type="entry name" value="UBQ-conjugating_enzyme/RWD"/>
</dbReference>
<organism evidence="6 7">
    <name type="scientific">Linderina pennispora</name>
    <dbReference type="NCBI Taxonomy" id="61395"/>
    <lineage>
        <taxon>Eukaryota</taxon>
        <taxon>Fungi</taxon>
        <taxon>Fungi incertae sedis</taxon>
        <taxon>Zoopagomycota</taxon>
        <taxon>Kickxellomycotina</taxon>
        <taxon>Kickxellomycetes</taxon>
        <taxon>Kickxellales</taxon>
        <taxon>Kickxellaceae</taxon>
        <taxon>Linderina</taxon>
    </lineage>
</organism>
<dbReference type="EMBL" id="MCFD01000013">
    <property type="protein sequence ID" value="ORX67222.1"/>
    <property type="molecule type" value="Genomic_DNA"/>
</dbReference>
<evidence type="ECO:0000256" key="2">
    <source>
        <dbReference type="ARBA" id="ARBA00022786"/>
    </source>
</evidence>
<dbReference type="InterPro" id="IPR023313">
    <property type="entry name" value="UBQ-conjugating_AS"/>
</dbReference>